<feature type="region of interest" description="Disordered" evidence="2">
    <location>
        <begin position="120"/>
        <end position="140"/>
    </location>
</feature>
<proteinExistence type="predicted"/>
<sequence length="140" mass="15650">MKIYHGLGLFLSTVLVTNSVVANELTSNDSAVAVDFIMAPASKIKLSFDEIVTLDSLTLNDMDGYRLNLNIQVPKGESKVFSVEIPSLMPTDYVVLWQVHNHDNVAKKGTLKLTIEDDDSYPRPSTKKHKHAILHNKLHH</sequence>
<protein>
    <submittedName>
        <fullName evidence="4">Copper resistance protein CopC</fullName>
    </submittedName>
</protein>
<organism evidence="4 5">
    <name type="scientific">Shewanella vesiculosa</name>
    <dbReference type="NCBI Taxonomy" id="518738"/>
    <lineage>
        <taxon>Bacteria</taxon>
        <taxon>Pseudomonadati</taxon>
        <taxon>Pseudomonadota</taxon>
        <taxon>Gammaproteobacteria</taxon>
        <taxon>Alteromonadales</taxon>
        <taxon>Shewanellaceae</taxon>
        <taxon>Shewanella</taxon>
    </lineage>
</organism>
<evidence type="ECO:0000259" key="3">
    <source>
        <dbReference type="Pfam" id="PF04234"/>
    </source>
</evidence>
<dbReference type="InterPro" id="IPR007348">
    <property type="entry name" value="CopC_dom"/>
</dbReference>
<evidence type="ECO:0000313" key="4">
    <source>
        <dbReference type="EMBL" id="MEO3683399.1"/>
    </source>
</evidence>
<dbReference type="Proteomes" id="UP001477278">
    <property type="component" value="Unassembled WGS sequence"/>
</dbReference>
<accession>A0ABV0FRC0</accession>
<dbReference type="InterPro" id="IPR014755">
    <property type="entry name" value="Cu-Rt/internalin_Ig-like"/>
</dbReference>
<keyword evidence="5" id="KW-1185">Reference proteome</keyword>
<name>A0ABV0FRC0_9GAMM</name>
<dbReference type="Gene3D" id="2.60.40.1220">
    <property type="match status" value="1"/>
</dbReference>
<gene>
    <name evidence="4" type="ORF">ABHN84_13995</name>
</gene>
<reference evidence="4 5" key="1">
    <citation type="submission" date="2024-05" db="EMBL/GenBank/DDBJ databases">
        <title>Genome sequencing of Marine Estuary Bacteria, Shewanella vesiculosa and S. baltica, and Pseudomonas syringae.</title>
        <authorList>
            <person name="Gurung A."/>
            <person name="Maclea K.S."/>
        </authorList>
    </citation>
    <scope>NUCLEOTIDE SEQUENCE [LARGE SCALE GENOMIC DNA]</scope>
    <source>
        <strain evidence="4 5">1A</strain>
    </source>
</reference>
<dbReference type="EMBL" id="JBDPZN010000005">
    <property type="protein sequence ID" value="MEO3683399.1"/>
    <property type="molecule type" value="Genomic_DNA"/>
</dbReference>
<evidence type="ECO:0000313" key="5">
    <source>
        <dbReference type="Proteomes" id="UP001477278"/>
    </source>
</evidence>
<comment type="caution">
    <text evidence="4">The sequence shown here is derived from an EMBL/GenBank/DDBJ whole genome shotgun (WGS) entry which is preliminary data.</text>
</comment>
<keyword evidence="1" id="KW-0732">Signal</keyword>
<evidence type="ECO:0000256" key="1">
    <source>
        <dbReference type="ARBA" id="ARBA00022729"/>
    </source>
</evidence>
<feature type="domain" description="CopC" evidence="3">
    <location>
        <begin position="38"/>
        <end position="114"/>
    </location>
</feature>
<evidence type="ECO:0000256" key="2">
    <source>
        <dbReference type="SAM" id="MobiDB-lite"/>
    </source>
</evidence>
<dbReference type="Pfam" id="PF04234">
    <property type="entry name" value="CopC"/>
    <property type="match status" value="1"/>
</dbReference>
<dbReference type="RefSeq" id="WP_347690472.1">
    <property type="nucleotide sequence ID" value="NZ_JBDPZN010000005.1"/>
</dbReference>
<feature type="compositionally biased region" description="Basic residues" evidence="2">
    <location>
        <begin position="125"/>
        <end position="140"/>
    </location>
</feature>